<dbReference type="AlphaFoldDB" id="X1VAM1"/>
<comment type="caution">
    <text evidence="1">The sequence shown here is derived from an EMBL/GenBank/DDBJ whole genome shotgun (WGS) entry which is preliminary data.</text>
</comment>
<proteinExistence type="predicted"/>
<organism evidence="1">
    <name type="scientific">marine sediment metagenome</name>
    <dbReference type="NCBI Taxonomy" id="412755"/>
    <lineage>
        <taxon>unclassified sequences</taxon>
        <taxon>metagenomes</taxon>
        <taxon>ecological metagenomes</taxon>
    </lineage>
</organism>
<evidence type="ECO:0000313" key="1">
    <source>
        <dbReference type="EMBL" id="GAJ02795.1"/>
    </source>
</evidence>
<sequence>MLTKCPRCNASVIVLAESRDAGIKPELIHIDYSGNILKSEIKAICVSIYCDAKFWFCPQTNQITIRN</sequence>
<dbReference type="EMBL" id="BARW01033941">
    <property type="protein sequence ID" value="GAJ02795.1"/>
    <property type="molecule type" value="Genomic_DNA"/>
</dbReference>
<name>X1VAM1_9ZZZZ</name>
<reference evidence="1" key="1">
    <citation type="journal article" date="2014" name="Front. Microbiol.">
        <title>High frequency of phylogenetically diverse reductive dehalogenase-homologous genes in deep subseafloor sedimentary metagenomes.</title>
        <authorList>
            <person name="Kawai M."/>
            <person name="Futagami T."/>
            <person name="Toyoda A."/>
            <person name="Takaki Y."/>
            <person name="Nishi S."/>
            <person name="Hori S."/>
            <person name="Arai W."/>
            <person name="Tsubouchi T."/>
            <person name="Morono Y."/>
            <person name="Uchiyama I."/>
            <person name="Ito T."/>
            <person name="Fujiyama A."/>
            <person name="Inagaki F."/>
            <person name="Takami H."/>
        </authorList>
    </citation>
    <scope>NUCLEOTIDE SEQUENCE</scope>
    <source>
        <strain evidence="1">Expedition CK06-06</strain>
    </source>
</reference>
<protein>
    <submittedName>
        <fullName evidence="1">Uncharacterized protein</fullName>
    </submittedName>
</protein>
<gene>
    <name evidence="1" type="ORF">S12H4_53332</name>
</gene>
<accession>X1VAM1</accession>